<dbReference type="InterPro" id="IPR004101">
    <property type="entry name" value="Mur_ligase_C"/>
</dbReference>
<dbReference type="KEGG" id="cpb:Cphamn1_2527"/>
<evidence type="ECO:0000256" key="8">
    <source>
        <dbReference type="ARBA" id="ARBA00022984"/>
    </source>
</evidence>
<dbReference type="Gene3D" id="3.40.1390.10">
    <property type="entry name" value="MurE/MurF, N-terminal domain"/>
    <property type="match status" value="1"/>
</dbReference>
<evidence type="ECO:0000256" key="12">
    <source>
        <dbReference type="RuleBase" id="RU004135"/>
    </source>
</evidence>
<dbReference type="PANTHER" id="PTHR23135:SF4">
    <property type="entry name" value="UDP-N-ACETYLMURAMOYL-L-ALANYL-D-GLUTAMATE--2,6-DIAMINOPIMELATE LIGASE MURE HOMOLOG, CHLOROPLASTIC"/>
    <property type="match status" value="1"/>
</dbReference>
<evidence type="ECO:0000256" key="7">
    <source>
        <dbReference type="ARBA" id="ARBA00022960"/>
    </source>
</evidence>
<evidence type="ECO:0000256" key="4">
    <source>
        <dbReference type="ARBA" id="ARBA00022618"/>
    </source>
</evidence>
<feature type="binding site" evidence="11">
    <location>
        <position position="468"/>
    </location>
    <ligand>
        <name>meso-2,6-diaminopimelate</name>
        <dbReference type="ChEBI" id="CHEBI:57791"/>
    </ligand>
</feature>
<dbReference type="STRING" id="331678.Cphamn1_2527"/>
<dbReference type="EMBL" id="CP001101">
    <property type="protein sequence ID" value="ACE05421.1"/>
    <property type="molecule type" value="Genomic_DNA"/>
</dbReference>
<keyword evidence="8 11" id="KW-0573">Peptidoglycan synthesis</keyword>
<comment type="catalytic activity">
    <reaction evidence="11">
        <text>UDP-N-acetyl-alpha-D-muramoyl-L-alanyl-D-glutamate + meso-2,6-diaminopimelate + ATP = UDP-N-acetyl-alpha-D-muramoyl-L-alanyl-gamma-D-glutamyl-meso-2,6-diaminopimelate + ADP + phosphate + H(+)</text>
        <dbReference type="Rhea" id="RHEA:23676"/>
        <dbReference type="ChEBI" id="CHEBI:15378"/>
        <dbReference type="ChEBI" id="CHEBI:30616"/>
        <dbReference type="ChEBI" id="CHEBI:43474"/>
        <dbReference type="ChEBI" id="CHEBI:57791"/>
        <dbReference type="ChEBI" id="CHEBI:83900"/>
        <dbReference type="ChEBI" id="CHEBI:83905"/>
        <dbReference type="ChEBI" id="CHEBI:456216"/>
        <dbReference type="EC" id="6.3.2.13"/>
    </reaction>
</comment>
<keyword evidence="10 11" id="KW-0961">Cell wall biogenesis/degradation</keyword>
<feature type="modified residue" description="N6-carboxylysine" evidence="11">
    <location>
        <position position="223"/>
    </location>
</feature>
<feature type="short sequence motif" description="Meso-diaminopimelate recognition motif" evidence="11">
    <location>
        <begin position="418"/>
        <end position="421"/>
    </location>
</feature>
<evidence type="ECO:0000256" key="9">
    <source>
        <dbReference type="ARBA" id="ARBA00023306"/>
    </source>
</evidence>
<evidence type="ECO:0000259" key="15">
    <source>
        <dbReference type="Pfam" id="PF08245"/>
    </source>
</evidence>
<dbReference type="Pfam" id="PF01225">
    <property type="entry name" value="Mur_ligase"/>
    <property type="match status" value="1"/>
</dbReference>
<dbReference type="InterPro" id="IPR036615">
    <property type="entry name" value="Mur_ligase_C_dom_sf"/>
</dbReference>
<comment type="cofactor">
    <cofactor evidence="11">
        <name>Mg(2+)</name>
        <dbReference type="ChEBI" id="CHEBI:18420"/>
    </cofactor>
</comment>
<dbReference type="GO" id="GO:0004326">
    <property type="term" value="F:tetrahydrofolylpolyglutamate synthase activity"/>
    <property type="evidence" value="ECO:0007669"/>
    <property type="project" value="InterPro"/>
</dbReference>
<dbReference type="UniPathway" id="UPA00219"/>
<keyword evidence="9 11" id="KW-0131">Cell cycle</keyword>
<dbReference type="EC" id="6.3.2.13" evidence="11"/>
<dbReference type="GO" id="GO:0005524">
    <property type="term" value="F:ATP binding"/>
    <property type="evidence" value="ECO:0007669"/>
    <property type="project" value="UniProtKB-UniRule"/>
</dbReference>
<evidence type="ECO:0000256" key="3">
    <source>
        <dbReference type="ARBA" id="ARBA00022598"/>
    </source>
</evidence>
<feature type="domain" description="Mur ligase C-terminal" evidence="14">
    <location>
        <begin position="342"/>
        <end position="470"/>
    </location>
</feature>
<organism evidence="16">
    <name type="scientific">Chlorobium phaeobacteroides (strain BS1)</name>
    <dbReference type="NCBI Taxonomy" id="331678"/>
    <lineage>
        <taxon>Bacteria</taxon>
        <taxon>Pseudomonadati</taxon>
        <taxon>Chlorobiota</taxon>
        <taxon>Chlorobiia</taxon>
        <taxon>Chlorobiales</taxon>
        <taxon>Chlorobiaceae</taxon>
        <taxon>Chlorobium/Pelodictyon group</taxon>
        <taxon>Chlorobium</taxon>
    </lineage>
</organism>
<evidence type="ECO:0000256" key="6">
    <source>
        <dbReference type="ARBA" id="ARBA00022840"/>
    </source>
</evidence>
<protein>
    <recommendedName>
        <fullName evidence="11">UDP-N-acetylmuramoyl-L-alanyl-D-glutamate--2,6-diaminopimelate ligase</fullName>
        <ecNumber evidence="11">6.3.2.13</ecNumber>
    </recommendedName>
    <alternativeName>
        <fullName evidence="11">Meso-A2pm-adding enzyme</fullName>
    </alternativeName>
    <alternativeName>
        <fullName evidence="11">Meso-diaminopimelate-adding enzyme</fullName>
    </alternativeName>
    <alternativeName>
        <fullName evidence="11">UDP-MurNAc-L-Ala-D-Glu:meso-diaminopimelate ligase</fullName>
    </alternativeName>
    <alternativeName>
        <fullName evidence="11">UDP-MurNAc-tripeptide synthetase</fullName>
    </alternativeName>
    <alternativeName>
        <fullName evidence="11">UDP-N-acetylmuramyl-tripeptide synthetase</fullName>
    </alternativeName>
</protein>
<evidence type="ECO:0000259" key="14">
    <source>
        <dbReference type="Pfam" id="PF02875"/>
    </source>
</evidence>
<evidence type="ECO:0000313" key="16">
    <source>
        <dbReference type="EMBL" id="ACE05421.1"/>
    </source>
</evidence>
<sequence length="500" mass="53948">MVPLKRLLERLDVSAVVGGIQSEMRIGNITSDSRKASKDTLFVAVRGFVTDGHEFIGDAVSLGSKAVVCEELPETPAERVLFILVPDARRAMAQIAKAFYGDISDRLSIIGVTGTNGKTTTARLMAGMMNDCGIRTGYIGTGLALAGDEKILLERTTPEAEELHRLFSIMAERGCRAVVMEVSSHALVLQRTFGIVFSGAVYTNLTQDHLDFHHTMESYASAKRLLFGAVSPEGFVVVNADDPRAGFMAENRGKSRLYCCTVGDSHYACSEGKAFSATLLEAGLQAARVAIDADGRGYDVLFRLTGLFNVMNLLEVFASGVALGLEPEAVLRSLSTSSPVEGRMEIVRDAAGDFFAVVDYAHTPDALEKVIGTLNELKPEEGELIVVFGCGGNRDHEKRSVMGRIASRGADRLIITSDNPRDENPESILDDIAEGIVSPGYMRFCDRAEAIHCGVNLLKEGDILLVAGKGHETCQEKAGASSFFSDRETTEEVILARSTH</sequence>
<dbReference type="OrthoDB" id="9800958at2"/>
<keyword evidence="7 11" id="KW-0133">Cell shape</keyword>
<comment type="similarity">
    <text evidence="1 11">Belongs to the MurCDEF family. MurE subfamily.</text>
</comment>
<dbReference type="eggNOG" id="COG0769">
    <property type="taxonomic scope" value="Bacteria"/>
</dbReference>
<dbReference type="GO" id="GO:0051301">
    <property type="term" value="P:cell division"/>
    <property type="evidence" value="ECO:0007669"/>
    <property type="project" value="UniProtKB-KW"/>
</dbReference>
<evidence type="ECO:0000256" key="1">
    <source>
        <dbReference type="ARBA" id="ARBA00005898"/>
    </source>
</evidence>
<keyword evidence="3 11" id="KW-0436">Ligase</keyword>
<keyword evidence="4 11" id="KW-0132">Cell division</keyword>
<keyword evidence="11" id="KW-0460">Magnesium</keyword>
<comment type="function">
    <text evidence="11">Catalyzes the addition of meso-diaminopimelic acid to the nucleotide precursor UDP-N-acetylmuramoyl-L-alanyl-D-glutamate (UMAG) in the biosynthesis of bacterial cell-wall peptidoglycan.</text>
</comment>
<dbReference type="InterPro" id="IPR036565">
    <property type="entry name" value="Mur-like_cat_sf"/>
</dbReference>
<comment type="subcellular location">
    <subcellularLocation>
        <location evidence="11 12">Cytoplasm</location>
    </subcellularLocation>
</comment>
<comment type="caution">
    <text evidence="11">Lacks conserved residue(s) required for the propagation of feature annotation.</text>
</comment>
<dbReference type="NCBIfam" id="NF001126">
    <property type="entry name" value="PRK00139.1-4"/>
    <property type="match status" value="1"/>
</dbReference>
<keyword evidence="5 11" id="KW-0547">Nucleotide-binding</keyword>
<evidence type="ECO:0000256" key="11">
    <source>
        <dbReference type="HAMAP-Rule" id="MF_00208"/>
    </source>
</evidence>
<feature type="binding site" evidence="11">
    <location>
        <position position="183"/>
    </location>
    <ligand>
        <name>UDP-N-acetyl-alpha-D-muramoyl-L-alanyl-D-glutamate</name>
        <dbReference type="ChEBI" id="CHEBI:83900"/>
    </ligand>
</feature>
<evidence type="ECO:0000256" key="5">
    <source>
        <dbReference type="ARBA" id="ARBA00022741"/>
    </source>
</evidence>
<feature type="binding site" evidence="11">
    <location>
        <position position="33"/>
    </location>
    <ligand>
        <name>UDP-N-acetyl-alpha-D-muramoyl-L-alanyl-D-glutamate</name>
        <dbReference type="ChEBI" id="CHEBI:83900"/>
    </ligand>
</feature>
<dbReference type="SUPFAM" id="SSF63418">
    <property type="entry name" value="MurE/MurF N-terminal domain"/>
    <property type="match status" value="1"/>
</dbReference>
<evidence type="ECO:0000259" key="13">
    <source>
        <dbReference type="Pfam" id="PF01225"/>
    </source>
</evidence>
<dbReference type="SUPFAM" id="SSF53244">
    <property type="entry name" value="MurD-like peptide ligases, peptide-binding domain"/>
    <property type="match status" value="1"/>
</dbReference>
<dbReference type="Pfam" id="PF08245">
    <property type="entry name" value="Mur_ligase_M"/>
    <property type="match status" value="1"/>
</dbReference>
<dbReference type="GO" id="GO:0000287">
    <property type="term" value="F:magnesium ion binding"/>
    <property type="evidence" value="ECO:0007669"/>
    <property type="project" value="UniProtKB-UniRule"/>
</dbReference>
<reference evidence="16" key="1">
    <citation type="submission" date="2008-06" db="EMBL/GenBank/DDBJ databases">
        <title>Complete sequence of Chlorobium phaeobacteroides BS1.</title>
        <authorList>
            <consortium name="US DOE Joint Genome Institute"/>
            <person name="Lucas S."/>
            <person name="Copeland A."/>
            <person name="Lapidus A."/>
            <person name="Glavina del Rio T."/>
            <person name="Dalin E."/>
            <person name="Tice H."/>
            <person name="Bruce D."/>
            <person name="Goodwin L."/>
            <person name="Pitluck S."/>
            <person name="Schmutz J."/>
            <person name="Larimer F."/>
            <person name="Land M."/>
            <person name="Hauser L."/>
            <person name="Kyrpides N."/>
            <person name="Ovchinnikova G."/>
            <person name="Li T."/>
            <person name="Liu Z."/>
            <person name="Zhao F."/>
            <person name="Overmann J."/>
            <person name="Bryant D.A."/>
            <person name="Richardson P."/>
        </authorList>
    </citation>
    <scope>NUCLEOTIDE SEQUENCE [LARGE SCALE GENOMIC DNA]</scope>
    <source>
        <strain evidence="16">BS1</strain>
    </source>
</reference>
<feature type="binding site" evidence="11">
    <location>
        <begin position="156"/>
        <end position="157"/>
    </location>
    <ligand>
        <name>UDP-N-acetyl-alpha-D-muramoyl-L-alanyl-D-glutamate</name>
        <dbReference type="ChEBI" id="CHEBI:83900"/>
    </ligand>
</feature>
<proteinExistence type="inferred from homology"/>
<feature type="domain" description="Mur ligase central" evidence="15">
    <location>
        <begin position="112"/>
        <end position="318"/>
    </location>
</feature>
<evidence type="ECO:0000256" key="10">
    <source>
        <dbReference type="ARBA" id="ARBA00023316"/>
    </source>
</evidence>
<feature type="binding site" evidence="11">
    <location>
        <position position="394"/>
    </location>
    <ligand>
        <name>meso-2,6-diaminopimelate</name>
        <dbReference type="ChEBI" id="CHEBI:57791"/>
    </ligand>
</feature>
<dbReference type="PANTHER" id="PTHR23135">
    <property type="entry name" value="MUR LIGASE FAMILY MEMBER"/>
    <property type="match status" value="1"/>
</dbReference>
<dbReference type="AlphaFoldDB" id="B3EQC3"/>
<keyword evidence="6 11" id="KW-0067">ATP-binding</keyword>
<dbReference type="NCBIfam" id="TIGR01085">
    <property type="entry name" value="murE"/>
    <property type="match status" value="1"/>
</dbReference>
<dbReference type="InterPro" id="IPR035911">
    <property type="entry name" value="MurE/MurF_N"/>
</dbReference>
<feature type="domain" description="Mur ligase N-terminal catalytic" evidence="13">
    <location>
        <begin position="26"/>
        <end position="100"/>
    </location>
</feature>
<comment type="pathway">
    <text evidence="11 12">Cell wall biogenesis; peptidoglycan biosynthesis.</text>
</comment>
<dbReference type="PROSITE" id="PS01011">
    <property type="entry name" value="FOLYLPOLYGLU_SYNT_1"/>
    <property type="match status" value="1"/>
</dbReference>
<keyword evidence="2 11" id="KW-0963">Cytoplasm</keyword>
<dbReference type="InterPro" id="IPR013221">
    <property type="entry name" value="Mur_ligase_cen"/>
</dbReference>
<feature type="binding site" evidence="11">
    <location>
        <position position="191"/>
    </location>
    <ligand>
        <name>UDP-N-acetyl-alpha-D-muramoyl-L-alanyl-D-glutamate</name>
        <dbReference type="ChEBI" id="CHEBI:83900"/>
    </ligand>
</feature>
<evidence type="ECO:0000256" key="2">
    <source>
        <dbReference type="ARBA" id="ARBA00022490"/>
    </source>
</evidence>
<dbReference type="InterPro" id="IPR000713">
    <property type="entry name" value="Mur_ligase_N"/>
</dbReference>
<dbReference type="HAMAP" id="MF_00208">
    <property type="entry name" value="MurE"/>
    <property type="match status" value="1"/>
</dbReference>
<dbReference type="GO" id="GO:0009252">
    <property type="term" value="P:peptidoglycan biosynthetic process"/>
    <property type="evidence" value="ECO:0007669"/>
    <property type="project" value="UniProtKB-UniRule"/>
</dbReference>
<feature type="binding site" evidence="11">
    <location>
        <position position="472"/>
    </location>
    <ligand>
        <name>meso-2,6-diaminopimelate</name>
        <dbReference type="ChEBI" id="CHEBI:57791"/>
    </ligand>
</feature>
<dbReference type="SUPFAM" id="SSF53623">
    <property type="entry name" value="MurD-like peptide ligases, catalytic domain"/>
    <property type="match status" value="1"/>
</dbReference>
<feature type="binding site" evidence="11">
    <location>
        <begin position="114"/>
        <end position="120"/>
    </location>
    <ligand>
        <name>ATP</name>
        <dbReference type="ChEBI" id="CHEBI:30616"/>
    </ligand>
</feature>
<dbReference type="GO" id="GO:0071555">
    <property type="term" value="P:cell wall organization"/>
    <property type="evidence" value="ECO:0007669"/>
    <property type="project" value="UniProtKB-KW"/>
</dbReference>
<accession>B3EQC3</accession>
<dbReference type="Gene3D" id="3.40.1190.10">
    <property type="entry name" value="Mur-like, catalytic domain"/>
    <property type="match status" value="1"/>
</dbReference>
<comment type="PTM">
    <text evidence="11">Carboxylation is probably crucial for Mg(2+) binding and, consequently, for the gamma-phosphate positioning of ATP.</text>
</comment>
<dbReference type="InterPro" id="IPR018109">
    <property type="entry name" value="Folylpolyglutamate_synth_CS"/>
</dbReference>
<dbReference type="GO" id="GO:0008360">
    <property type="term" value="P:regulation of cell shape"/>
    <property type="evidence" value="ECO:0007669"/>
    <property type="project" value="UniProtKB-KW"/>
</dbReference>
<dbReference type="GO" id="GO:0008765">
    <property type="term" value="F:UDP-N-acetylmuramoylalanyl-D-glutamate-2,6-diaminopimelate ligase activity"/>
    <property type="evidence" value="ECO:0007669"/>
    <property type="project" value="UniProtKB-UniRule"/>
</dbReference>
<dbReference type="InterPro" id="IPR005761">
    <property type="entry name" value="UDP-N-AcMur-Glu-dNH2Pim_ligase"/>
</dbReference>
<dbReference type="GO" id="GO:0005737">
    <property type="term" value="C:cytoplasm"/>
    <property type="evidence" value="ECO:0007669"/>
    <property type="project" value="UniProtKB-SubCell"/>
</dbReference>
<dbReference type="HOGENOM" id="CLU_022291_4_1_10"/>
<feature type="binding site" evidence="11">
    <location>
        <begin position="418"/>
        <end position="421"/>
    </location>
    <ligand>
        <name>meso-2,6-diaminopimelate</name>
        <dbReference type="ChEBI" id="CHEBI:57791"/>
    </ligand>
</feature>
<dbReference type="Pfam" id="PF02875">
    <property type="entry name" value="Mur_ligase_C"/>
    <property type="match status" value="1"/>
</dbReference>
<dbReference type="Gene3D" id="3.90.190.20">
    <property type="entry name" value="Mur ligase, C-terminal domain"/>
    <property type="match status" value="1"/>
</dbReference>
<name>B3EQC3_CHLPB</name>
<gene>
    <name evidence="11" type="primary">murE</name>
    <name evidence="16" type="ordered locus">Cphamn1_2527</name>
</gene>